<dbReference type="NCBIfam" id="TIGR03569">
    <property type="entry name" value="NeuB_NnaB"/>
    <property type="match status" value="1"/>
</dbReference>
<dbReference type="SMART" id="SM00858">
    <property type="entry name" value="SAF"/>
    <property type="match status" value="1"/>
</dbReference>
<reference evidence="2 3" key="1">
    <citation type="submission" date="2016-04" db="EMBL/GenBank/DDBJ databases">
        <authorList>
            <person name="Evans L.H."/>
            <person name="Alamgir A."/>
            <person name="Owens N."/>
            <person name="Weber N.D."/>
            <person name="Virtaneva K."/>
            <person name="Barbian K."/>
            <person name="Babar A."/>
            <person name="Rosenke K."/>
        </authorList>
    </citation>
    <scope>NUCLEOTIDE SEQUENCE [LARGE SCALE GENOMIC DNA]</scope>
    <source>
        <strain evidence="2 3">LMa1</strain>
    </source>
</reference>
<dbReference type="InterPro" id="IPR020007">
    <property type="entry name" value="NeuB/NeuA"/>
</dbReference>
<feature type="domain" description="AFP-like" evidence="1">
    <location>
        <begin position="286"/>
        <end position="341"/>
    </location>
</feature>
<dbReference type="Gene3D" id="3.20.20.70">
    <property type="entry name" value="Aldolase class I"/>
    <property type="match status" value="1"/>
</dbReference>
<evidence type="ECO:0000259" key="1">
    <source>
        <dbReference type="PROSITE" id="PS50844"/>
    </source>
</evidence>
<gene>
    <name evidence="2" type="ORF">A6M21_13550</name>
</gene>
<name>A0A1B7LCK5_9FIRM</name>
<proteinExistence type="predicted"/>
<dbReference type="Proteomes" id="UP000078532">
    <property type="component" value="Unassembled WGS sequence"/>
</dbReference>
<dbReference type="SUPFAM" id="SSF51269">
    <property type="entry name" value="AFP III-like domain"/>
    <property type="match status" value="1"/>
</dbReference>
<dbReference type="PANTHER" id="PTHR42966">
    <property type="entry name" value="N-ACETYLNEURAMINATE SYNTHASE"/>
    <property type="match status" value="1"/>
</dbReference>
<dbReference type="Pfam" id="PF08666">
    <property type="entry name" value="SAF"/>
    <property type="match status" value="1"/>
</dbReference>
<dbReference type="AlphaFoldDB" id="A0A1B7LCK5"/>
<dbReference type="InterPro" id="IPR051690">
    <property type="entry name" value="PseI-like"/>
</dbReference>
<comment type="caution">
    <text evidence="2">The sequence shown here is derived from an EMBL/GenBank/DDBJ whole genome shotgun (WGS) entry which is preliminary data.</text>
</comment>
<dbReference type="GO" id="GO:0016051">
    <property type="term" value="P:carbohydrate biosynthetic process"/>
    <property type="evidence" value="ECO:0007669"/>
    <property type="project" value="InterPro"/>
</dbReference>
<evidence type="ECO:0000313" key="3">
    <source>
        <dbReference type="Proteomes" id="UP000078532"/>
    </source>
</evidence>
<protein>
    <submittedName>
        <fullName evidence="2">N-acetylneuraminate synthase</fullName>
    </submittedName>
</protein>
<dbReference type="PANTHER" id="PTHR42966:SF1">
    <property type="entry name" value="SIALIC ACID SYNTHASE"/>
    <property type="match status" value="1"/>
</dbReference>
<dbReference type="STRING" id="1838280.A6M21_13550"/>
<dbReference type="InterPro" id="IPR057736">
    <property type="entry name" value="SAF_PseI/NeuA/NeuB"/>
</dbReference>
<organism evidence="2 3">
    <name type="scientific">Desulfotomaculum copahuensis</name>
    <dbReference type="NCBI Taxonomy" id="1838280"/>
    <lineage>
        <taxon>Bacteria</taxon>
        <taxon>Bacillati</taxon>
        <taxon>Bacillota</taxon>
        <taxon>Clostridia</taxon>
        <taxon>Eubacteriales</taxon>
        <taxon>Desulfotomaculaceae</taxon>
        <taxon>Desulfotomaculum</taxon>
    </lineage>
</organism>
<evidence type="ECO:0000313" key="2">
    <source>
        <dbReference type="EMBL" id="OAT80400.1"/>
    </source>
</evidence>
<accession>A0A1B7LCK5</accession>
<dbReference type="GO" id="GO:0047444">
    <property type="term" value="F:N-acylneuraminate-9-phosphate synthase activity"/>
    <property type="evidence" value="ECO:0007669"/>
    <property type="project" value="TreeGrafter"/>
</dbReference>
<keyword evidence="3" id="KW-1185">Reference proteome</keyword>
<dbReference type="Gene3D" id="3.90.1210.10">
    <property type="entry name" value="Antifreeze-like/N-acetylneuraminic acid synthase C-terminal domain"/>
    <property type="match status" value="1"/>
</dbReference>
<dbReference type="InterPro" id="IPR036732">
    <property type="entry name" value="AFP_Neu5c_C_sf"/>
</dbReference>
<dbReference type="InterPro" id="IPR013974">
    <property type="entry name" value="SAF"/>
</dbReference>
<dbReference type="InterPro" id="IPR013785">
    <property type="entry name" value="Aldolase_TIM"/>
</dbReference>
<dbReference type="InterPro" id="IPR006190">
    <property type="entry name" value="SAF_AFP_Neu5Ac"/>
</dbReference>
<dbReference type="CDD" id="cd11615">
    <property type="entry name" value="SAF_NeuB_like"/>
    <property type="match status" value="1"/>
</dbReference>
<dbReference type="EMBL" id="LYVF01000178">
    <property type="protein sequence ID" value="OAT80400.1"/>
    <property type="molecule type" value="Genomic_DNA"/>
</dbReference>
<dbReference type="InterPro" id="IPR013132">
    <property type="entry name" value="PseI/NeuA/B-like_N"/>
</dbReference>
<dbReference type="Pfam" id="PF03102">
    <property type="entry name" value="NeuB"/>
    <property type="match status" value="1"/>
</dbReference>
<sequence length="341" mass="37151">MPLLTEKGVFIIAEAGVNHNGCIDTAKRLVDAAVKSGADAVKFQTFVPEQVVAKGAERAPYQQANIQYNAESQLEMLRRLMLPVEEFGEIMAYCDRMGIMFLSTPFDFYSVDLLDRMDVPIFKIASGELTNLPFLKYVAAKDRPLILSTGMATLGEVEEALQTLQDAGAQELTLLHCTSNYPAPFEEVNLKAMFTLRQAFGLPVGYSDHTPGTEVAVAAVALGACVIEKHFTLDRNMDGPDHKASLEPGELTAMVKAIRNVEKAIGDGFKRPGPGEKEIMRVARRSLVAAVDIAAGEIITPEKLAVKRPGTGIPSKMWDVVVGRLAKTDIPADTVITWKMI</sequence>
<dbReference type="PROSITE" id="PS50844">
    <property type="entry name" value="AFP_LIKE"/>
    <property type="match status" value="1"/>
</dbReference>
<dbReference type="SUPFAM" id="SSF51569">
    <property type="entry name" value="Aldolase"/>
    <property type="match status" value="1"/>
</dbReference>